<feature type="region of interest" description="Disordered" evidence="1">
    <location>
        <begin position="34"/>
        <end position="70"/>
    </location>
</feature>
<evidence type="ECO:0000313" key="2">
    <source>
        <dbReference type="EMBL" id="MBB4949568.1"/>
    </source>
</evidence>
<gene>
    <name evidence="2" type="ORF">F4556_005103</name>
</gene>
<reference evidence="2 3" key="1">
    <citation type="submission" date="2020-08" db="EMBL/GenBank/DDBJ databases">
        <title>Sequencing the genomes of 1000 actinobacteria strains.</title>
        <authorList>
            <person name="Klenk H.-P."/>
        </authorList>
    </citation>
    <scope>NUCLEOTIDE SEQUENCE [LARGE SCALE GENOMIC DNA]</scope>
    <source>
        <strain evidence="2 3">DSM 44786</strain>
    </source>
</reference>
<dbReference type="EMBL" id="JACHJR010000001">
    <property type="protein sequence ID" value="MBB4949568.1"/>
    <property type="molecule type" value="Genomic_DNA"/>
</dbReference>
<name>A0A7W7SGL3_9ACTN</name>
<dbReference type="Proteomes" id="UP000573327">
    <property type="component" value="Unassembled WGS sequence"/>
</dbReference>
<proteinExistence type="predicted"/>
<feature type="compositionally biased region" description="Basic and acidic residues" evidence="1">
    <location>
        <begin position="44"/>
        <end position="57"/>
    </location>
</feature>
<dbReference type="RefSeq" id="WP_184919997.1">
    <property type="nucleotide sequence ID" value="NZ_JACHJR010000001.1"/>
</dbReference>
<accession>A0A7W7SGL3</accession>
<sequence length="70" mass="8106">MARLLADANPDYRRKCRSAQRGCTCYRYAGTSTATKKLRRRAQRHTEARQVARDTKHLAATSHNRRTFTP</sequence>
<evidence type="ECO:0000256" key="1">
    <source>
        <dbReference type="SAM" id="MobiDB-lite"/>
    </source>
</evidence>
<evidence type="ECO:0000313" key="3">
    <source>
        <dbReference type="Proteomes" id="UP000573327"/>
    </source>
</evidence>
<organism evidence="2 3">
    <name type="scientific">Kitasatospora gansuensis</name>
    <dbReference type="NCBI Taxonomy" id="258050"/>
    <lineage>
        <taxon>Bacteria</taxon>
        <taxon>Bacillati</taxon>
        <taxon>Actinomycetota</taxon>
        <taxon>Actinomycetes</taxon>
        <taxon>Kitasatosporales</taxon>
        <taxon>Streptomycetaceae</taxon>
        <taxon>Kitasatospora</taxon>
    </lineage>
</organism>
<dbReference type="AlphaFoldDB" id="A0A7W7SGL3"/>
<comment type="caution">
    <text evidence="2">The sequence shown here is derived from an EMBL/GenBank/DDBJ whole genome shotgun (WGS) entry which is preliminary data.</text>
</comment>
<keyword evidence="3" id="KW-1185">Reference proteome</keyword>
<protein>
    <submittedName>
        <fullName evidence="2">Uncharacterized protein</fullName>
    </submittedName>
</protein>